<dbReference type="AlphaFoldDB" id="G8BV49"/>
<proteinExistence type="predicted"/>
<evidence type="ECO:0000256" key="1">
    <source>
        <dbReference type="SAM" id="MobiDB-lite"/>
    </source>
</evidence>
<dbReference type="OMA" id="WERYANQ"/>
<evidence type="ECO:0000313" key="2">
    <source>
        <dbReference type="EMBL" id="CCE63631.1"/>
    </source>
</evidence>
<reference evidence="2 3" key="1">
    <citation type="journal article" date="2011" name="Proc. Natl. Acad. Sci. U.S.A.">
        <title>Evolutionary erosion of yeast sex chromosomes by mating-type switching accidents.</title>
        <authorList>
            <person name="Gordon J.L."/>
            <person name="Armisen D."/>
            <person name="Proux-Wera E."/>
            <person name="Oheigeartaigh S.S."/>
            <person name="Byrne K.P."/>
            <person name="Wolfe K.H."/>
        </authorList>
    </citation>
    <scope>NUCLEOTIDE SEQUENCE [LARGE SCALE GENOMIC DNA]</scope>
    <source>
        <strain evidence="3">ATCC 24235 / CBS 4417 / NBRC 1672 / NRRL Y-8282 / UCD 70-5</strain>
    </source>
</reference>
<organism evidence="2 3">
    <name type="scientific">Tetrapisispora phaffii (strain ATCC 24235 / CBS 4417 / NBRC 1672 / NRRL Y-8282 / UCD 70-5)</name>
    <name type="common">Yeast</name>
    <name type="synonym">Fabospora phaffii</name>
    <dbReference type="NCBI Taxonomy" id="1071381"/>
    <lineage>
        <taxon>Eukaryota</taxon>
        <taxon>Fungi</taxon>
        <taxon>Dikarya</taxon>
        <taxon>Ascomycota</taxon>
        <taxon>Saccharomycotina</taxon>
        <taxon>Saccharomycetes</taxon>
        <taxon>Saccharomycetales</taxon>
        <taxon>Saccharomycetaceae</taxon>
        <taxon>Tetrapisispora</taxon>
    </lineage>
</organism>
<feature type="region of interest" description="Disordered" evidence="1">
    <location>
        <begin position="197"/>
        <end position="224"/>
    </location>
</feature>
<dbReference type="KEGG" id="tpf:TPHA_0F01470"/>
<dbReference type="STRING" id="1071381.G8BV49"/>
<dbReference type="GeneID" id="11535583"/>
<dbReference type="EMBL" id="HE612861">
    <property type="protein sequence ID" value="CCE63631.1"/>
    <property type="molecule type" value="Genomic_DNA"/>
</dbReference>
<dbReference type="Proteomes" id="UP000005666">
    <property type="component" value="Chromosome 6"/>
</dbReference>
<evidence type="ECO:0000313" key="3">
    <source>
        <dbReference type="Proteomes" id="UP000005666"/>
    </source>
</evidence>
<sequence>MDTFYNNDRIEIRSRADFDIPELPLNENIVYDYSSDRVVRTSSNVDYRDGSGHNIGKSITTSFQLLNEEYQDYQRTLGNSNIQILRDYENHVLIKTDAQPTGTSNNSSNANENGDYLNQFSNWERYANQRRVDIPVNIQPFNSAIGRHSSTTDDKGFNLKFMKRHVSLRRKDFTNDKEYNNFEKRHKKIFHRGFFGRNNSIKNQHKPVTTNDGKPRSSHRRNRSKFRNKFELYSVLKFINLQTLPLDERDCDENDTTSYSNIKYFLNQKQLFKLNPKLMVDLKSIANSSNANFYMNRKRSVIKRKNIIPRPTTATATVTNNNRTIKSINNIKRGNSICTTTLNKYSKNSQEYQACSLWKEYLTNIMYQRIELRLKLLNMESS</sequence>
<name>G8BV49_TETPH</name>
<dbReference type="eggNOG" id="ENOG502SAJ9">
    <property type="taxonomic scope" value="Eukaryota"/>
</dbReference>
<dbReference type="RefSeq" id="XP_003686065.1">
    <property type="nucleotide sequence ID" value="XM_003686017.1"/>
</dbReference>
<gene>
    <name evidence="2" type="primary">TPHA0F01470</name>
    <name evidence="2" type="ordered locus">TPHA_0F01470</name>
</gene>
<dbReference type="HOGENOM" id="CLU_723962_0_0_1"/>
<dbReference type="OrthoDB" id="4036037at2759"/>
<feature type="compositionally biased region" description="Polar residues" evidence="1">
    <location>
        <begin position="197"/>
        <end position="212"/>
    </location>
</feature>
<protein>
    <submittedName>
        <fullName evidence="2">Uncharacterized protein</fullName>
    </submittedName>
</protein>
<keyword evidence="3" id="KW-1185">Reference proteome</keyword>
<accession>G8BV49</accession>